<name>A0ABD1C8E2_CARAN</name>
<evidence type="ECO:0000313" key="3">
    <source>
        <dbReference type="Proteomes" id="UP001558713"/>
    </source>
</evidence>
<gene>
    <name evidence="2" type="ORF">V5N11_025785</name>
</gene>
<dbReference type="SUPFAM" id="SSF56672">
    <property type="entry name" value="DNA/RNA polymerases"/>
    <property type="match status" value="1"/>
</dbReference>
<dbReference type="Pfam" id="PF13966">
    <property type="entry name" value="zf-RVT"/>
    <property type="match status" value="1"/>
</dbReference>
<dbReference type="PANTHER" id="PTHR33116">
    <property type="entry name" value="REVERSE TRANSCRIPTASE ZINC-BINDING DOMAIN-CONTAINING PROTEIN-RELATED-RELATED"/>
    <property type="match status" value="1"/>
</dbReference>
<accession>A0ABD1C8E2</accession>
<dbReference type="InterPro" id="IPR026960">
    <property type="entry name" value="RVT-Znf"/>
</dbReference>
<evidence type="ECO:0000313" key="2">
    <source>
        <dbReference type="EMBL" id="KAL1225687.1"/>
    </source>
</evidence>
<organism evidence="2 3">
    <name type="scientific">Cardamine amara subsp. amara</name>
    <dbReference type="NCBI Taxonomy" id="228776"/>
    <lineage>
        <taxon>Eukaryota</taxon>
        <taxon>Viridiplantae</taxon>
        <taxon>Streptophyta</taxon>
        <taxon>Embryophyta</taxon>
        <taxon>Tracheophyta</taxon>
        <taxon>Spermatophyta</taxon>
        <taxon>Magnoliopsida</taxon>
        <taxon>eudicotyledons</taxon>
        <taxon>Gunneridae</taxon>
        <taxon>Pentapetalae</taxon>
        <taxon>rosids</taxon>
        <taxon>malvids</taxon>
        <taxon>Brassicales</taxon>
        <taxon>Brassicaceae</taxon>
        <taxon>Cardamineae</taxon>
        <taxon>Cardamine</taxon>
    </lineage>
</organism>
<dbReference type="AlphaFoldDB" id="A0ABD1C8E2"/>
<reference evidence="2 3" key="1">
    <citation type="submission" date="2024-04" db="EMBL/GenBank/DDBJ databases">
        <title>Genome assembly C_amara_ONT_v2.</title>
        <authorList>
            <person name="Yant L."/>
            <person name="Moore C."/>
            <person name="Slenker M."/>
        </authorList>
    </citation>
    <scope>NUCLEOTIDE SEQUENCE [LARGE SCALE GENOMIC DNA]</scope>
    <source>
        <tissue evidence="2">Leaf</tissue>
    </source>
</reference>
<dbReference type="InterPro" id="IPR000477">
    <property type="entry name" value="RT_dom"/>
</dbReference>
<sequence>MNMVNIDLFGGYSRPLTQNDKAEISQFTPYKCSDATKQLLDRMVTPEEIKQEVFALPLSKSPGPDGFTGEFLRKSWSIVGEDFTSAVLEFFRSGKILKQWNCTAITLVPKKTGAERISAFRPIACCNVVYKVISKILARRLEKLLPTMISNSQSAFVKGRLLVENVLLATELVQGFNHKSITSRGLLQVDLRKAFDSVSWDFIIHVLQSFGFPPLYINWIRQCITTPSFSITVNGDLCGFFQGKKGLRQGDPISPFLFVMAMEVFGEMLKSKYASNDIGYHPLGLNPAVTHLAFADDVMIFFDGAAPSPQGISDTLHHFHHLSGLAMNRDKTTIFLAGLKQHEMDIISNFGFRYGSMPIRYLGLPLLHRKLRKADYSPLIDKISLRLQHWTTRTLSFAGRLQLITSVIYSLVNFWLSAFTLPKGCLKAIQSLCVRFLWAGNMDKNASAKVAWKNICLPKEEGGLGLRDFAIWNKALNLRLLWMIIAGVDSLWVAWNTTHRLSHANVWAVEATTNSSWIWKNLMALRPIAKTLTTCKLGDGKRASFWYDSWTSLGPLIDFVGADGPRKLGVTISSNVADATRMHQWRLPSARTRSPELLTLRHTLLAMPVPLHSRGPDCFKWGPPTASRSTTFSTKLAWEHIRPTASKPSWAKVVWFKGAVPRHAFTFWTANLNRLPVRTRLASWGMNISPLCCLCNLHDETRDHLFLHCEFSEQFWGYMLRRLGLPTFIFQDWNTLISWLATSSHALPSKLKLMTSQAAIYSIWRERNSRLFNQTSISPSALYIQLDRSIRDLLLARRTRKGCSRLLARWFAYS</sequence>
<dbReference type="Pfam" id="PF00078">
    <property type="entry name" value="RVT_1"/>
    <property type="match status" value="1"/>
</dbReference>
<dbReference type="PROSITE" id="PS50878">
    <property type="entry name" value="RT_POL"/>
    <property type="match status" value="1"/>
</dbReference>
<evidence type="ECO:0000259" key="1">
    <source>
        <dbReference type="PROSITE" id="PS50878"/>
    </source>
</evidence>
<dbReference type="InterPro" id="IPR043502">
    <property type="entry name" value="DNA/RNA_pol_sf"/>
</dbReference>
<dbReference type="EMBL" id="JBANAX010000022">
    <property type="protein sequence ID" value="KAL1225687.1"/>
    <property type="molecule type" value="Genomic_DNA"/>
</dbReference>
<dbReference type="PANTHER" id="PTHR33116:SF84">
    <property type="entry name" value="RNA-DIRECTED DNA POLYMERASE"/>
    <property type="match status" value="1"/>
</dbReference>
<protein>
    <submittedName>
        <fullName evidence="2">Ribonuclease H protein</fullName>
    </submittedName>
</protein>
<keyword evidence="3" id="KW-1185">Reference proteome</keyword>
<dbReference type="CDD" id="cd01650">
    <property type="entry name" value="RT_nLTR_like"/>
    <property type="match status" value="1"/>
</dbReference>
<comment type="caution">
    <text evidence="2">The sequence shown here is derived from an EMBL/GenBank/DDBJ whole genome shotgun (WGS) entry which is preliminary data.</text>
</comment>
<proteinExistence type="predicted"/>
<feature type="domain" description="Reverse transcriptase" evidence="1">
    <location>
        <begin position="89"/>
        <end position="366"/>
    </location>
</feature>
<dbReference type="Proteomes" id="UP001558713">
    <property type="component" value="Unassembled WGS sequence"/>
</dbReference>